<organism evidence="2 3">
    <name type="scientific">Dreissena polymorpha</name>
    <name type="common">Zebra mussel</name>
    <name type="synonym">Mytilus polymorpha</name>
    <dbReference type="NCBI Taxonomy" id="45954"/>
    <lineage>
        <taxon>Eukaryota</taxon>
        <taxon>Metazoa</taxon>
        <taxon>Spiralia</taxon>
        <taxon>Lophotrochozoa</taxon>
        <taxon>Mollusca</taxon>
        <taxon>Bivalvia</taxon>
        <taxon>Autobranchia</taxon>
        <taxon>Heteroconchia</taxon>
        <taxon>Euheterodonta</taxon>
        <taxon>Imparidentia</taxon>
        <taxon>Neoheterodontei</taxon>
        <taxon>Myida</taxon>
        <taxon>Dreissenoidea</taxon>
        <taxon>Dreissenidae</taxon>
        <taxon>Dreissena</taxon>
    </lineage>
</organism>
<dbReference type="AlphaFoldDB" id="A0A9D4G9H3"/>
<gene>
    <name evidence="2" type="ORF">DPMN_141181</name>
</gene>
<dbReference type="SUPFAM" id="SSF52949">
    <property type="entry name" value="Macro domain-like"/>
    <property type="match status" value="2"/>
</dbReference>
<protein>
    <recommendedName>
        <fullName evidence="1">Macro domain-containing protein</fullName>
    </recommendedName>
</protein>
<accession>A0A9D4G9H3</accession>
<dbReference type="Pfam" id="PF01661">
    <property type="entry name" value="Macro"/>
    <property type="match status" value="1"/>
</dbReference>
<name>A0A9D4G9H3_DREPO</name>
<reference evidence="2" key="2">
    <citation type="submission" date="2020-11" db="EMBL/GenBank/DDBJ databases">
        <authorList>
            <person name="McCartney M.A."/>
            <person name="Auch B."/>
            <person name="Kono T."/>
            <person name="Mallez S."/>
            <person name="Becker A."/>
            <person name="Gohl D.M."/>
            <person name="Silverstein K.A.T."/>
            <person name="Koren S."/>
            <person name="Bechman K.B."/>
            <person name="Herman A."/>
            <person name="Abrahante J.E."/>
            <person name="Garbe J."/>
        </authorList>
    </citation>
    <scope>NUCLEOTIDE SEQUENCE</scope>
    <source>
        <strain evidence="2">Duluth1</strain>
        <tissue evidence="2">Whole animal</tissue>
    </source>
</reference>
<sequence>MAEVIDDLFSSNVDERDVKYFEFLAKDKNIQNWKYDISAKTIKASPKDSFELEVFKEVIAIFERRVWKEVTSTWLISAVKTFFDDRKHRSQFEFAHPVFSDNQCAKSQCTLFASNRVDLERLLDKLKLLWSPDIISPKFRFTPGRELYICTGDIVDFDEQGTGIVNPVVIRSNGEIDGRGKVFERLKEAGGKEYTAKLNAVRQDGSHCVTTKGGRLKSLMIHPTRKVMNDHTKKDHFIDNLKDCFMAAQEANLRKLILPLVYSGSGGVPLEECAFFYACAIYEFWRESRDRFIGPETIYFVEHDRDKAESLVKMFKVWVPTLFTHHMVIPKEYESVVASHTYVNQQRVHRERVSDAYETVEQRENKKIETIKVENINEVPGRRSTKIRTYANEKDVHISADPLYANIDASSVYDIDAGPAPQALKLVSEGVRIPNEALEPINVSDYDVIQNTAIDREENSNRSYSVDASDYKGIETNRSKMEINFINELKSVLLATSDTNHVYDNFRPNHYQSEGLPSEADAIIKNELTDTKAFTTKSFRFDKSKTVLAICTADIREAEADVIVCPAYEGVAFQGFVPNGIRCKFGIEQKAIEEKVFKKGRIATSRCPVGPGRSAYVYHVKASLFECGPYPLSTTSEKNLEQTVEKVFDKLHRLKRNVNTIAFPLIGTIDVADKDLIKSLCRHFLKVMFRCCDKRRGSNNLEVQILNHCATITEWLQETLHEQINGD</sequence>
<dbReference type="InterPro" id="IPR043472">
    <property type="entry name" value="Macro_dom-like"/>
</dbReference>
<evidence type="ECO:0000313" key="2">
    <source>
        <dbReference type="EMBL" id="KAH3812742.1"/>
    </source>
</evidence>
<dbReference type="Proteomes" id="UP000828390">
    <property type="component" value="Unassembled WGS sequence"/>
</dbReference>
<evidence type="ECO:0000313" key="3">
    <source>
        <dbReference type="Proteomes" id="UP000828390"/>
    </source>
</evidence>
<dbReference type="PROSITE" id="PS51154">
    <property type="entry name" value="MACRO"/>
    <property type="match status" value="1"/>
</dbReference>
<reference evidence="2" key="1">
    <citation type="journal article" date="2019" name="bioRxiv">
        <title>The Genome of the Zebra Mussel, Dreissena polymorpha: A Resource for Invasive Species Research.</title>
        <authorList>
            <person name="McCartney M.A."/>
            <person name="Auch B."/>
            <person name="Kono T."/>
            <person name="Mallez S."/>
            <person name="Zhang Y."/>
            <person name="Obille A."/>
            <person name="Becker A."/>
            <person name="Abrahante J.E."/>
            <person name="Garbe J."/>
            <person name="Badalamenti J.P."/>
            <person name="Herman A."/>
            <person name="Mangelson H."/>
            <person name="Liachko I."/>
            <person name="Sullivan S."/>
            <person name="Sone E.D."/>
            <person name="Koren S."/>
            <person name="Silverstein K.A.T."/>
            <person name="Beckman K.B."/>
            <person name="Gohl D.M."/>
        </authorList>
    </citation>
    <scope>NUCLEOTIDE SEQUENCE</scope>
    <source>
        <strain evidence="2">Duluth1</strain>
        <tissue evidence="2">Whole animal</tissue>
    </source>
</reference>
<evidence type="ECO:0000259" key="1">
    <source>
        <dbReference type="PROSITE" id="PS51154"/>
    </source>
</evidence>
<dbReference type="EMBL" id="JAIWYP010000006">
    <property type="protein sequence ID" value="KAH3812742.1"/>
    <property type="molecule type" value="Genomic_DNA"/>
</dbReference>
<feature type="domain" description="Macro" evidence="1">
    <location>
        <begin position="134"/>
        <end position="319"/>
    </location>
</feature>
<dbReference type="Gene3D" id="3.40.220.10">
    <property type="entry name" value="Leucine Aminopeptidase, subunit E, domain 1"/>
    <property type="match status" value="2"/>
</dbReference>
<proteinExistence type="predicted"/>
<dbReference type="InterPro" id="IPR002589">
    <property type="entry name" value="Macro_dom"/>
</dbReference>
<keyword evidence="3" id="KW-1185">Reference proteome</keyword>
<comment type="caution">
    <text evidence="2">The sequence shown here is derived from an EMBL/GenBank/DDBJ whole genome shotgun (WGS) entry which is preliminary data.</text>
</comment>